<sequence>MLQVVEGPGYSKKYCVISIDFLGVGGLYELLLSGALKGLCRAPAPHKQTRTIVEAGASKAKPP</sequence>
<proteinExistence type="predicted"/>
<reference evidence="1 2" key="1">
    <citation type="submission" date="2019-05" db="EMBL/GenBank/DDBJ databases">
        <title>Another draft genome of Portunus trituberculatus and its Hox gene families provides insights of decapod evolution.</title>
        <authorList>
            <person name="Jeong J.-H."/>
            <person name="Song I."/>
            <person name="Kim S."/>
            <person name="Choi T."/>
            <person name="Kim D."/>
            <person name="Ryu S."/>
            <person name="Kim W."/>
        </authorList>
    </citation>
    <scope>NUCLEOTIDE SEQUENCE [LARGE SCALE GENOMIC DNA]</scope>
    <source>
        <tissue evidence="1">Muscle</tissue>
    </source>
</reference>
<protein>
    <submittedName>
        <fullName evidence="1">Uncharacterized protein</fullName>
    </submittedName>
</protein>
<dbReference type="Proteomes" id="UP000324222">
    <property type="component" value="Unassembled WGS sequence"/>
</dbReference>
<keyword evidence="2" id="KW-1185">Reference proteome</keyword>
<organism evidence="1 2">
    <name type="scientific">Portunus trituberculatus</name>
    <name type="common">Swimming crab</name>
    <name type="synonym">Neptunus trituberculatus</name>
    <dbReference type="NCBI Taxonomy" id="210409"/>
    <lineage>
        <taxon>Eukaryota</taxon>
        <taxon>Metazoa</taxon>
        <taxon>Ecdysozoa</taxon>
        <taxon>Arthropoda</taxon>
        <taxon>Crustacea</taxon>
        <taxon>Multicrustacea</taxon>
        <taxon>Malacostraca</taxon>
        <taxon>Eumalacostraca</taxon>
        <taxon>Eucarida</taxon>
        <taxon>Decapoda</taxon>
        <taxon>Pleocyemata</taxon>
        <taxon>Brachyura</taxon>
        <taxon>Eubrachyura</taxon>
        <taxon>Portunoidea</taxon>
        <taxon>Portunidae</taxon>
        <taxon>Portuninae</taxon>
        <taxon>Portunus</taxon>
    </lineage>
</organism>
<evidence type="ECO:0000313" key="1">
    <source>
        <dbReference type="EMBL" id="MPC36805.1"/>
    </source>
</evidence>
<dbReference type="AlphaFoldDB" id="A0A5B7ETT3"/>
<accession>A0A5B7ETT3</accession>
<evidence type="ECO:0000313" key="2">
    <source>
        <dbReference type="Proteomes" id="UP000324222"/>
    </source>
</evidence>
<dbReference type="EMBL" id="VSRR010003610">
    <property type="protein sequence ID" value="MPC36805.1"/>
    <property type="molecule type" value="Genomic_DNA"/>
</dbReference>
<gene>
    <name evidence="1" type="ORF">E2C01_030272</name>
</gene>
<comment type="caution">
    <text evidence="1">The sequence shown here is derived from an EMBL/GenBank/DDBJ whole genome shotgun (WGS) entry which is preliminary data.</text>
</comment>
<name>A0A5B7ETT3_PORTR</name>